<reference evidence="2" key="1">
    <citation type="submission" date="2020-11" db="EMBL/GenBank/DDBJ databases">
        <authorList>
            <consortium name="DOE Joint Genome Institute"/>
            <person name="Ahrendt S."/>
            <person name="Riley R."/>
            <person name="Andreopoulos W."/>
            <person name="Labutti K."/>
            <person name="Pangilinan J."/>
            <person name="Ruiz-Duenas F.J."/>
            <person name="Barrasa J.M."/>
            <person name="Sanchez-Garcia M."/>
            <person name="Camarero S."/>
            <person name="Miyauchi S."/>
            <person name="Serrano A."/>
            <person name="Linde D."/>
            <person name="Babiker R."/>
            <person name="Drula E."/>
            <person name="Ayuso-Fernandez I."/>
            <person name="Pacheco R."/>
            <person name="Padilla G."/>
            <person name="Ferreira P."/>
            <person name="Barriuso J."/>
            <person name="Kellner H."/>
            <person name="Castanera R."/>
            <person name="Alfaro M."/>
            <person name="Ramirez L."/>
            <person name="Pisabarro A.G."/>
            <person name="Kuo A."/>
            <person name="Tritt A."/>
            <person name="Lipzen A."/>
            <person name="He G."/>
            <person name="Yan M."/>
            <person name="Ng V."/>
            <person name="Cullen D."/>
            <person name="Martin F."/>
            <person name="Rosso M.-N."/>
            <person name="Henrissat B."/>
            <person name="Hibbett D."/>
            <person name="Martinez A.T."/>
            <person name="Grigoriev I.V."/>
        </authorList>
    </citation>
    <scope>NUCLEOTIDE SEQUENCE</scope>
    <source>
        <strain evidence="2">ATCC 90797</strain>
    </source>
</reference>
<feature type="region of interest" description="Disordered" evidence="1">
    <location>
        <begin position="1"/>
        <end position="30"/>
    </location>
</feature>
<proteinExistence type="predicted"/>
<sequence>MGFHAVGMLHKHSRETEMSSPIPSPEQCRRNEDTVALELGKRELDVPMNSIYTTVTDSSLSILLILRVPDSLPVEARRSASGSTFRCWHNDLRRFISVHCFHVSTMPFPKIPLSNFHRDMYPPITRPLVSKQVPYRRLTNPHESPTPSPRLE</sequence>
<keyword evidence="3" id="KW-1185">Reference proteome</keyword>
<evidence type="ECO:0000313" key="3">
    <source>
        <dbReference type="Proteomes" id="UP000807025"/>
    </source>
</evidence>
<comment type="caution">
    <text evidence="2">The sequence shown here is derived from an EMBL/GenBank/DDBJ whole genome shotgun (WGS) entry which is preliminary data.</text>
</comment>
<accession>A0A9P6A251</accession>
<dbReference type="Proteomes" id="UP000807025">
    <property type="component" value="Unassembled WGS sequence"/>
</dbReference>
<gene>
    <name evidence="2" type="ORF">BDN71DRAFT_805039</name>
</gene>
<dbReference type="EMBL" id="MU154557">
    <property type="protein sequence ID" value="KAF9495886.1"/>
    <property type="molecule type" value="Genomic_DNA"/>
</dbReference>
<evidence type="ECO:0000313" key="2">
    <source>
        <dbReference type="EMBL" id="KAF9495886.1"/>
    </source>
</evidence>
<evidence type="ECO:0000256" key="1">
    <source>
        <dbReference type="SAM" id="MobiDB-lite"/>
    </source>
</evidence>
<dbReference type="AlphaFoldDB" id="A0A9P6A251"/>
<protein>
    <submittedName>
        <fullName evidence="2">Uncharacterized protein</fullName>
    </submittedName>
</protein>
<name>A0A9P6A251_PLEER</name>
<organism evidence="2 3">
    <name type="scientific">Pleurotus eryngii</name>
    <name type="common">Boletus of the steppes</name>
    <dbReference type="NCBI Taxonomy" id="5323"/>
    <lineage>
        <taxon>Eukaryota</taxon>
        <taxon>Fungi</taxon>
        <taxon>Dikarya</taxon>
        <taxon>Basidiomycota</taxon>
        <taxon>Agaricomycotina</taxon>
        <taxon>Agaricomycetes</taxon>
        <taxon>Agaricomycetidae</taxon>
        <taxon>Agaricales</taxon>
        <taxon>Pleurotineae</taxon>
        <taxon>Pleurotaceae</taxon>
        <taxon>Pleurotus</taxon>
    </lineage>
</organism>
<feature type="region of interest" description="Disordered" evidence="1">
    <location>
        <begin position="132"/>
        <end position="152"/>
    </location>
</feature>